<dbReference type="Proteomes" id="UP000051248">
    <property type="component" value="Unassembled WGS sequence"/>
</dbReference>
<evidence type="ECO:0000313" key="1">
    <source>
        <dbReference type="EMBL" id="KRK81187.1"/>
    </source>
</evidence>
<evidence type="ECO:0000313" key="2">
    <source>
        <dbReference type="Proteomes" id="UP000051248"/>
    </source>
</evidence>
<dbReference type="InterPro" id="IPR056216">
    <property type="entry name" value="P8-like"/>
</dbReference>
<accession>A0A0R1KI33</accession>
<sequence>MKVVSIRKEALSMAAVVDKRSLLDEKMSDVYDWSDSDLPVRDALWDHFMEASNHNTDKTEAEVKPYNDMSNDELKGKVEAVLKA</sequence>
<organism evidence="1 2">
    <name type="scientific">Companilactobacillus nodensis DSM 19682 = JCM 14932 = NBRC 107160</name>
    <dbReference type="NCBI Taxonomy" id="1423775"/>
    <lineage>
        <taxon>Bacteria</taxon>
        <taxon>Bacillati</taxon>
        <taxon>Bacillota</taxon>
        <taxon>Bacilli</taxon>
        <taxon>Lactobacillales</taxon>
        <taxon>Lactobacillaceae</taxon>
        <taxon>Companilactobacillus</taxon>
    </lineage>
</organism>
<comment type="caution">
    <text evidence="1">The sequence shown here is derived from an EMBL/GenBank/DDBJ whole genome shotgun (WGS) entry which is preliminary data.</text>
</comment>
<dbReference type="AlphaFoldDB" id="A0A0R1KI33"/>
<proteinExistence type="predicted"/>
<dbReference type="EMBL" id="AZDZ01000001">
    <property type="protein sequence ID" value="KRK81187.1"/>
    <property type="molecule type" value="Genomic_DNA"/>
</dbReference>
<reference evidence="1 2" key="1">
    <citation type="journal article" date="2015" name="Genome Announc.">
        <title>Expanding the biotechnology potential of lactobacilli through comparative genomics of 213 strains and associated genera.</title>
        <authorList>
            <person name="Sun Z."/>
            <person name="Harris H.M."/>
            <person name="McCann A."/>
            <person name="Guo C."/>
            <person name="Argimon S."/>
            <person name="Zhang W."/>
            <person name="Yang X."/>
            <person name="Jeffery I.B."/>
            <person name="Cooney J.C."/>
            <person name="Kagawa T.F."/>
            <person name="Liu W."/>
            <person name="Song Y."/>
            <person name="Salvetti E."/>
            <person name="Wrobel A."/>
            <person name="Rasinkangas P."/>
            <person name="Parkhill J."/>
            <person name="Rea M.C."/>
            <person name="O'Sullivan O."/>
            <person name="Ritari J."/>
            <person name="Douillard F.P."/>
            <person name="Paul Ross R."/>
            <person name="Yang R."/>
            <person name="Briner A.E."/>
            <person name="Felis G.E."/>
            <person name="de Vos W.M."/>
            <person name="Barrangou R."/>
            <person name="Klaenhammer T.R."/>
            <person name="Caufield P.W."/>
            <person name="Cui Y."/>
            <person name="Zhang H."/>
            <person name="O'Toole P.W."/>
        </authorList>
    </citation>
    <scope>NUCLEOTIDE SEQUENCE [LARGE SCALE GENOMIC DNA]</scope>
    <source>
        <strain evidence="1 2">DSM 19682</strain>
    </source>
</reference>
<dbReference type="STRING" id="1423775.FD03_GL000779"/>
<protein>
    <submittedName>
        <fullName evidence="1">Uncharacterized protein</fullName>
    </submittedName>
</protein>
<dbReference type="Pfam" id="PF24305">
    <property type="entry name" value="P8"/>
    <property type="match status" value="1"/>
</dbReference>
<gene>
    <name evidence="1" type="ORF">FD03_GL000779</name>
</gene>
<dbReference type="PATRIC" id="fig|1423775.4.peg.796"/>
<name>A0A0R1KI33_9LACO</name>
<keyword evidence="2" id="KW-1185">Reference proteome</keyword>